<sequence>MFRNLVLSLPKINSASTYEKIKLAFRRLFYFPPVAADPIEDSGTCPPKRTDRRQEIFEKQAISSLRRHHPRSLSPVKRNHFSDKDVVNESLSCSKIGQAPQQESAGKIARHQSRTLCYSKEFYAQEKRENIKEIKWRDDPGMKNQAEEKVQEEMLTATEPNQYEILEQYELEAARPRPEKNQDVFLEFNKKTEKDAPFSHLQPDQLRPYGSQDNLYSPSLIRPTNSLKYPRRQLRKTIQEKKEAESSYSTDLESPRHRNYCTLPNTAVNDMKNLSTSQTYVGKEEIKIEKQHTRPRRRVRIESDHEKLVKEIQKIAMQRYQTGHTKTEIYQPAYYEKIDESPIPIKFSTAKMREERKKKENSNIGLYYKSSYSDLVKLNFQKNQDQCSNNLTSKSCIGPIYIPTIPTRKAAKDQILTIPKTDLSVSSGQRTITTKSKTNIAADKNNFGKSCLPSTAQLNSPEIVNLRNYSKSNSRKKARSKARKYNPECEDICTEQMKKREKMNPKNQNPPYEIQKCDDGRGPRTEFLPSKVKMTVPPCTPKPDYHCKPPKKCPPRADECLKIEPKKLPYLKPGDCPCIDPYVPTYSPKLEKLCMKFEDPPKVQCHVPPCQTPRADDTNPYKFKPLKPYVPGDCDCVEPPRMTDVKLKRLPRCEPEEVCRPPRICPVIDPCPPRADECLVDEPKRLPPLEDSPCPCIDPPVPNKAPRIRRLNLNVPEPERVCPRPPPCHLKQRADDHLVVPKKKLPKFIPGDCPCEDRPMVDWQLKRLECVDDPEDCVVPDPCKTFPRADWGCWEYSQEQCDEVDEKCIEKNKNCVPPPPPPKDSCDKDPCKNKGLLDYRYTSKRKYSNTNNAIKLFQNIKSQKNSDHVKTNTNYKPPLIQNNTSEVKEKCASKKTEDFEKPLIKKRDISKDMLKLINDLDFCNEKEELLLFKPKDNKKVNYETIQKRIASETFLLDKKISKTNGIKANINKSKSMLTITSRAISTQKSQSTDEKMMQRKKEFVAKKKCRNIKPSMKAMICRKPCPTMAACQQAGKANRPACKVDRVPVCCEKEESPYPAYSDSVQETIKPFTKTPQFNCNRTQYGFYPNFKKEYEPLEEPRDKKKHFSTSAWKNLVFSKNDLKYTNGRLVANPAERPILEVPAKAILDETVRSATNRHPYSTKTFIIRKPVACPKATASKSVCPGPKKHPSCTPPELVRCRPDPICKHDYKGCRRKRISAPFPAFSDCLNEEMEDILTECPLDREKYLRMQPRFMNPPKKPLILEPPPPIQGKIDLLKEQTCLKEKLCIEDEGLTQVCSEFGKPIELLKTKKLIKEENRDCQRMEELKQLGRWPPFTLRQNRHFCSSTNPTFYLSRRNIGTLGLNSILELDNRNVVQDESNRIYIRNYYSEGDNSDNYLFANKNTKTNDVSNHTIPDNDKYSQYFYGRDNIWRLKNLIKFERLNKESRISKRLKRFYTTYRIKHRYLMNRGSKNKINRLKLHKRNASGNSGYKKFKTSNKKSGISNNSTSKFTLNGYLNKSKNPKESYKDISKERSEAIATLKVLKKYKKDIADTQQIENLQPQYAMLPEISSTNVKEFSNQENIDQNISLEYYKRKHGLKTEGITLDCNSFNDYFCGKSKSHAIHVFKNQHRQANTNTNKSTYKCDSNKSKLETVEFLVQEHQCSGDNKGSTASKNQQNDDCEDDIRKLEEACMHNCIKNIPCDLPEEEKCRICREECQKLLTETPEIKEECEDERSKVVEPECPEICDPPPKKCEKFAFECPPKKRRVTTALISSPKLKKSKSFGQIETFFQKLVNYFKARPNCPAPGDWKKEALKKRAEKAASAAGLIVVDPKCLPPDVPRVSKNSKRNCNLCPEDDVPNKMDQSQNDKKSDSPLAPPKIKRCFSTFVQPSRYYSSRVNLSAIEDINRILKEAEAKKKKRQRTKKQHGFQEPFALKLNEKDATFSKLLQMSLDFELDGEIDFAEFCPKHNTYPRTYFGYWDVLPSRENILEKAWRTTIEAYRQYDVPKNYEFFNELFNRVENVIQNIEDSEKLKTENVLRELEEFLEKNSKKNKK</sequence>
<dbReference type="GeneID" id="115883993"/>
<proteinExistence type="predicted"/>
<feature type="region of interest" description="Disordered" evidence="1">
    <location>
        <begin position="1842"/>
        <end position="1881"/>
    </location>
</feature>
<keyword evidence="2" id="KW-1185">Reference proteome</keyword>
<feature type="region of interest" description="Disordered" evidence="1">
    <location>
        <begin position="237"/>
        <end position="258"/>
    </location>
</feature>
<reference evidence="3" key="1">
    <citation type="submission" date="2025-08" db="UniProtKB">
        <authorList>
            <consortium name="RefSeq"/>
        </authorList>
    </citation>
    <scope>IDENTIFICATION</scope>
    <source>
        <tissue evidence="3">Gonads</tissue>
    </source>
</reference>
<dbReference type="InParanoid" id="A0A6J2Y4U3"/>
<evidence type="ECO:0000313" key="3">
    <source>
        <dbReference type="RefSeq" id="XP_030758281.1"/>
    </source>
</evidence>
<evidence type="ECO:0000313" key="2">
    <source>
        <dbReference type="Proteomes" id="UP000504635"/>
    </source>
</evidence>
<protein>
    <submittedName>
        <fullName evidence="3">Uncharacterized protein LOC115883993 isoform X1</fullName>
    </submittedName>
</protein>
<feature type="region of interest" description="Disordered" evidence="1">
    <location>
        <begin position="500"/>
        <end position="520"/>
    </location>
</feature>
<organism evidence="2 3">
    <name type="scientific">Sitophilus oryzae</name>
    <name type="common">Rice weevil</name>
    <name type="synonym">Curculio oryzae</name>
    <dbReference type="NCBI Taxonomy" id="7048"/>
    <lineage>
        <taxon>Eukaryota</taxon>
        <taxon>Metazoa</taxon>
        <taxon>Ecdysozoa</taxon>
        <taxon>Arthropoda</taxon>
        <taxon>Hexapoda</taxon>
        <taxon>Insecta</taxon>
        <taxon>Pterygota</taxon>
        <taxon>Neoptera</taxon>
        <taxon>Endopterygota</taxon>
        <taxon>Coleoptera</taxon>
        <taxon>Polyphaga</taxon>
        <taxon>Cucujiformia</taxon>
        <taxon>Curculionidae</taxon>
        <taxon>Dryophthorinae</taxon>
        <taxon>Sitophilus</taxon>
    </lineage>
</organism>
<name>A0A6J2Y4U3_SITOR</name>
<dbReference type="RefSeq" id="XP_030758281.1">
    <property type="nucleotide sequence ID" value="XM_030902421.1"/>
</dbReference>
<evidence type="ECO:0000256" key="1">
    <source>
        <dbReference type="SAM" id="MobiDB-lite"/>
    </source>
</evidence>
<dbReference type="OrthoDB" id="6774317at2759"/>
<accession>A0A6J2Y4U3</accession>
<feature type="region of interest" description="Disordered" evidence="1">
    <location>
        <begin position="1488"/>
        <end position="1507"/>
    </location>
</feature>
<feature type="compositionally biased region" description="Polar residues" evidence="1">
    <location>
        <begin position="211"/>
        <end position="223"/>
    </location>
</feature>
<dbReference type="Proteomes" id="UP000504635">
    <property type="component" value="Unplaced"/>
</dbReference>
<gene>
    <name evidence="3" type="primary">LOC115883993</name>
</gene>
<dbReference type="KEGG" id="soy:115883993"/>
<feature type="region of interest" description="Disordered" evidence="1">
    <location>
        <begin position="195"/>
        <end position="223"/>
    </location>
</feature>